<feature type="transmembrane region" description="Helical" evidence="5">
    <location>
        <begin position="328"/>
        <end position="345"/>
    </location>
</feature>
<dbReference type="InterPro" id="IPR050382">
    <property type="entry name" value="MFS_Na/Anion_cotransporter"/>
</dbReference>
<dbReference type="GO" id="GO:0022857">
    <property type="term" value="F:transmembrane transporter activity"/>
    <property type="evidence" value="ECO:0007669"/>
    <property type="project" value="InterPro"/>
</dbReference>
<evidence type="ECO:0000256" key="5">
    <source>
        <dbReference type="SAM" id="Phobius"/>
    </source>
</evidence>
<feature type="transmembrane region" description="Helical" evidence="5">
    <location>
        <begin position="228"/>
        <end position="247"/>
    </location>
</feature>
<dbReference type="WBParaSite" id="SSTP_0000532800.1">
    <property type="protein sequence ID" value="SSTP_0000532800.1"/>
    <property type="gene ID" value="SSTP_0000532800"/>
</dbReference>
<dbReference type="FunFam" id="1.20.1250.20:FF:000532">
    <property type="entry name" value="SLC (SoLute Carrier) homolog"/>
    <property type="match status" value="1"/>
</dbReference>
<dbReference type="InterPro" id="IPR020846">
    <property type="entry name" value="MFS_dom"/>
</dbReference>
<feature type="transmembrane region" description="Helical" evidence="5">
    <location>
        <begin position="28"/>
        <end position="46"/>
    </location>
</feature>
<comment type="subcellular location">
    <subcellularLocation>
        <location evidence="1">Membrane</location>
        <topology evidence="1">Multi-pass membrane protein</topology>
    </subcellularLocation>
</comment>
<evidence type="ECO:0000256" key="2">
    <source>
        <dbReference type="ARBA" id="ARBA00022692"/>
    </source>
</evidence>
<evidence type="ECO:0000259" key="6">
    <source>
        <dbReference type="PROSITE" id="PS50850"/>
    </source>
</evidence>
<dbReference type="GO" id="GO:0006820">
    <property type="term" value="P:monoatomic anion transport"/>
    <property type="evidence" value="ECO:0007669"/>
    <property type="project" value="TreeGrafter"/>
</dbReference>
<dbReference type="GO" id="GO:0016020">
    <property type="term" value="C:membrane"/>
    <property type="evidence" value="ECO:0007669"/>
    <property type="project" value="UniProtKB-SubCell"/>
</dbReference>
<feature type="transmembrane region" description="Helical" evidence="5">
    <location>
        <begin position="422"/>
        <end position="447"/>
    </location>
</feature>
<name>A0A0K0E752_STRER</name>
<feature type="transmembrane region" description="Helical" evidence="5">
    <location>
        <begin position="366"/>
        <end position="385"/>
    </location>
</feature>
<dbReference type="Pfam" id="PF07690">
    <property type="entry name" value="MFS_1"/>
    <property type="match status" value="1"/>
</dbReference>
<accession>A0A0K0E752</accession>
<feature type="domain" description="Major facilitator superfamily (MFS) profile" evidence="6">
    <location>
        <begin position="28"/>
        <end position="483"/>
    </location>
</feature>
<dbReference type="AlphaFoldDB" id="A0A0K0E752"/>
<feature type="transmembrane region" description="Helical" evidence="5">
    <location>
        <begin position="104"/>
        <end position="124"/>
    </location>
</feature>
<dbReference type="WBParaSite" id="TCONS_00015114.p1">
    <property type="protein sequence ID" value="TCONS_00015114.p1"/>
    <property type="gene ID" value="XLOC_010328"/>
</dbReference>
<evidence type="ECO:0000313" key="8">
    <source>
        <dbReference type="WBParaSite" id="SSTP_0000532800.1"/>
    </source>
</evidence>
<feature type="transmembrane region" description="Helical" evidence="5">
    <location>
        <begin position="131"/>
        <end position="151"/>
    </location>
</feature>
<feature type="transmembrane region" description="Helical" evidence="5">
    <location>
        <begin position="193"/>
        <end position="213"/>
    </location>
</feature>
<keyword evidence="4 5" id="KW-0472">Membrane</keyword>
<keyword evidence="7" id="KW-1185">Reference proteome</keyword>
<dbReference type="SUPFAM" id="SSF103473">
    <property type="entry name" value="MFS general substrate transporter"/>
    <property type="match status" value="1"/>
</dbReference>
<feature type="transmembrane region" description="Helical" evidence="5">
    <location>
        <begin position="459"/>
        <end position="478"/>
    </location>
</feature>
<keyword evidence="3 5" id="KW-1133">Transmembrane helix</keyword>
<dbReference type="PANTHER" id="PTHR11662">
    <property type="entry name" value="SOLUTE CARRIER FAMILY 17"/>
    <property type="match status" value="1"/>
</dbReference>
<evidence type="ECO:0000256" key="4">
    <source>
        <dbReference type="ARBA" id="ARBA00023136"/>
    </source>
</evidence>
<feature type="transmembrane region" description="Helical" evidence="5">
    <location>
        <begin position="391"/>
        <end position="410"/>
    </location>
</feature>
<evidence type="ECO:0000256" key="3">
    <source>
        <dbReference type="ARBA" id="ARBA00022989"/>
    </source>
</evidence>
<organism evidence="8">
    <name type="scientific">Strongyloides stercoralis</name>
    <name type="common">Threadworm</name>
    <dbReference type="NCBI Taxonomy" id="6248"/>
    <lineage>
        <taxon>Eukaryota</taxon>
        <taxon>Metazoa</taxon>
        <taxon>Ecdysozoa</taxon>
        <taxon>Nematoda</taxon>
        <taxon>Chromadorea</taxon>
        <taxon>Rhabditida</taxon>
        <taxon>Tylenchina</taxon>
        <taxon>Panagrolaimomorpha</taxon>
        <taxon>Strongyloidoidea</taxon>
        <taxon>Strongyloididae</taxon>
        <taxon>Strongyloides</taxon>
    </lineage>
</organism>
<dbReference type="InterPro" id="IPR011701">
    <property type="entry name" value="MFS"/>
</dbReference>
<dbReference type="PANTHER" id="PTHR11662:SF72">
    <property type="entry name" value="MAJOR FACILITATOR SUPERFAMILY (MFS) PROFILE DOMAIN-CONTAINING PROTEIN"/>
    <property type="match status" value="1"/>
</dbReference>
<feature type="transmembrane region" description="Helical" evidence="5">
    <location>
        <begin position="291"/>
        <end position="316"/>
    </location>
</feature>
<protein>
    <submittedName>
        <fullName evidence="8 9">MFS domain-containing protein</fullName>
    </submittedName>
</protein>
<evidence type="ECO:0000313" key="7">
    <source>
        <dbReference type="Proteomes" id="UP000035681"/>
    </source>
</evidence>
<reference evidence="8" key="1">
    <citation type="submission" date="2015-08" db="UniProtKB">
        <authorList>
            <consortium name="WormBaseParasite"/>
        </authorList>
    </citation>
    <scope>IDENTIFICATION</scope>
</reference>
<dbReference type="Proteomes" id="UP000035681">
    <property type="component" value="Unplaced"/>
</dbReference>
<feature type="transmembrane region" description="Helical" evidence="5">
    <location>
        <begin position="157"/>
        <end position="181"/>
    </location>
</feature>
<evidence type="ECO:0000313" key="9">
    <source>
        <dbReference type="WBParaSite" id="TCONS_00015114.p1"/>
    </source>
</evidence>
<dbReference type="Gene3D" id="1.20.1250.20">
    <property type="entry name" value="MFS general substrate transporter like domains"/>
    <property type="match status" value="2"/>
</dbReference>
<dbReference type="InterPro" id="IPR036259">
    <property type="entry name" value="MFS_trans_sf"/>
</dbReference>
<proteinExistence type="predicted"/>
<dbReference type="PROSITE" id="PS50850">
    <property type="entry name" value="MFS"/>
    <property type="match status" value="1"/>
</dbReference>
<dbReference type="STRING" id="6248.A0A0K0E752"/>
<sequence>MEKTNITINKESSKINLLWSPYSRRLRIAILLALALGIEGLMRSNINMAMICMIKNKSPKSQEVGSYNFTEYDKKCMYENGNNNTSLIRHYEGEFEWSGQEQSLIFTSFYLGGLFSVIPGAYLCTRFGSKYVVFWGAVLNVAGTFLTPLTAKYLGPYAVLVLRFIMGTGQGILVPCMNVLIADWFPMFEKSMAVAIATTGNQISVITALFLTAELCQIKILGGWPAAFYVYAIIGTFFCTIWFLYVIDRPELDKKITQAEINFINGNKKRVINVSQNNTIPWKKILTSSTVLAASLNSFAQNFFNVGLVTYIPLYYKTVLRANLTSNGIMSALPFIVQLVTKITFATMADYLKKNMIMSNTNVTKMFNFIGSIGASILIFLVTYFDCENKLMAVVLIMMSVGMSSGYIPGYNTSIVCIAPKYTAVVGSYCRMWAQFASVMAPFTIGLLVKSNNPDDWKYVFYILTALLFLCGIHFQIYGSSSPMGWAKIEVQDEQLGEPLQNTIALDEAVDNTICKSDNELKNLKVN</sequence>
<keyword evidence="2 5" id="KW-0812">Transmembrane</keyword>
<evidence type="ECO:0000256" key="1">
    <source>
        <dbReference type="ARBA" id="ARBA00004141"/>
    </source>
</evidence>